<evidence type="ECO:0000259" key="8">
    <source>
        <dbReference type="Pfam" id="PF21114"/>
    </source>
</evidence>
<dbReference type="Gene3D" id="2.60.120.1190">
    <property type="match status" value="1"/>
</dbReference>
<evidence type="ECO:0000256" key="4">
    <source>
        <dbReference type="ARBA" id="ARBA00022989"/>
    </source>
</evidence>
<evidence type="ECO:0000256" key="1">
    <source>
        <dbReference type="ARBA" id="ARBA00004479"/>
    </source>
</evidence>
<proteinExistence type="predicted"/>
<comment type="subcellular location">
    <subcellularLocation>
        <location evidence="1">Membrane</location>
        <topology evidence="1">Single-pass type I membrane protein</topology>
    </subcellularLocation>
</comment>
<protein>
    <recommendedName>
        <fullName evidence="8">Discoidin domain-containing protein</fullName>
    </recommendedName>
</protein>
<accession>A0A9N9N0L8</accession>
<evidence type="ECO:0000313" key="10">
    <source>
        <dbReference type="Proteomes" id="UP001153714"/>
    </source>
</evidence>
<evidence type="ECO:0000256" key="5">
    <source>
        <dbReference type="ARBA" id="ARBA00023136"/>
    </source>
</evidence>
<keyword evidence="7" id="KW-0325">Glycoprotein</keyword>
<name>A0A9N9N0L8_9NEOP</name>
<reference evidence="9" key="1">
    <citation type="submission" date="2021-12" db="EMBL/GenBank/DDBJ databases">
        <authorList>
            <person name="King R."/>
        </authorList>
    </citation>
    <scope>NUCLEOTIDE SEQUENCE</scope>
</reference>
<evidence type="ECO:0000313" key="9">
    <source>
        <dbReference type="EMBL" id="CAG9781853.1"/>
    </source>
</evidence>
<keyword evidence="6" id="KW-1015">Disulfide bond</keyword>
<dbReference type="EMBL" id="OU893332">
    <property type="protein sequence ID" value="CAG9781853.1"/>
    <property type="molecule type" value="Genomic_DNA"/>
</dbReference>
<organism evidence="9 10">
    <name type="scientific">Diatraea saccharalis</name>
    <name type="common">sugarcane borer</name>
    <dbReference type="NCBI Taxonomy" id="40085"/>
    <lineage>
        <taxon>Eukaryota</taxon>
        <taxon>Metazoa</taxon>
        <taxon>Ecdysozoa</taxon>
        <taxon>Arthropoda</taxon>
        <taxon>Hexapoda</taxon>
        <taxon>Insecta</taxon>
        <taxon>Pterygota</taxon>
        <taxon>Neoptera</taxon>
        <taxon>Endopterygota</taxon>
        <taxon>Lepidoptera</taxon>
        <taxon>Glossata</taxon>
        <taxon>Ditrysia</taxon>
        <taxon>Pyraloidea</taxon>
        <taxon>Crambidae</taxon>
        <taxon>Crambinae</taxon>
        <taxon>Diatraea</taxon>
    </lineage>
</organism>
<keyword evidence="5" id="KW-0472">Membrane</keyword>
<dbReference type="Proteomes" id="UP001153714">
    <property type="component" value="Chromosome 1"/>
</dbReference>
<gene>
    <name evidence="9" type="ORF">DIATSA_LOCUS171</name>
</gene>
<evidence type="ECO:0000256" key="3">
    <source>
        <dbReference type="ARBA" id="ARBA00022729"/>
    </source>
</evidence>
<evidence type="ECO:0000256" key="6">
    <source>
        <dbReference type="ARBA" id="ARBA00023157"/>
    </source>
</evidence>
<keyword evidence="3" id="KW-0732">Signal</keyword>
<dbReference type="AlphaFoldDB" id="A0A9N9N0L8"/>
<keyword evidence="10" id="KW-1185">Reference proteome</keyword>
<evidence type="ECO:0000256" key="2">
    <source>
        <dbReference type="ARBA" id="ARBA00022692"/>
    </source>
</evidence>
<reference evidence="9" key="2">
    <citation type="submission" date="2022-10" db="EMBL/GenBank/DDBJ databases">
        <authorList>
            <consortium name="ENA_rothamsted_submissions"/>
            <consortium name="culmorum"/>
            <person name="King R."/>
        </authorList>
    </citation>
    <scope>NUCLEOTIDE SEQUENCE</scope>
</reference>
<dbReference type="InterPro" id="IPR048525">
    <property type="entry name" value="DDR1-2_DS-like"/>
</dbReference>
<sequence>MVISCLIQLFKEAEVYFSLEGERWQEDYITHEPKQDRVSEHARVVHIDLQNRTAKHLMMKLKFQHEWILISEITFKSVPTVVNASTEFLDEYYRTDTPPSSRKKRNSSLRVSVGLACGALVGGALRLSTRITESPITFGGRPLAVVINEKHTTKTNTTDFKEFYSPTEICEDSEFPRPYMMKRPDPHESFYAATDIIHHVST</sequence>
<dbReference type="OrthoDB" id="6071166at2759"/>
<dbReference type="Pfam" id="PF21114">
    <property type="entry name" value="DDR1-2_DS-like"/>
    <property type="match status" value="1"/>
</dbReference>
<keyword evidence="4" id="KW-1133">Transmembrane helix</keyword>
<feature type="domain" description="Discoidin" evidence="8">
    <location>
        <begin position="7"/>
        <end position="77"/>
    </location>
</feature>
<keyword evidence="2" id="KW-0812">Transmembrane</keyword>
<evidence type="ECO:0000256" key="7">
    <source>
        <dbReference type="ARBA" id="ARBA00023180"/>
    </source>
</evidence>
<dbReference type="GO" id="GO:0016020">
    <property type="term" value="C:membrane"/>
    <property type="evidence" value="ECO:0007669"/>
    <property type="project" value="UniProtKB-SubCell"/>
</dbReference>